<dbReference type="InterPro" id="IPR043519">
    <property type="entry name" value="NT_sf"/>
</dbReference>
<organism evidence="1 2">
    <name type="scientific">Isoptericola cucumis</name>
    <dbReference type="NCBI Taxonomy" id="1776856"/>
    <lineage>
        <taxon>Bacteria</taxon>
        <taxon>Bacillati</taxon>
        <taxon>Actinomycetota</taxon>
        <taxon>Actinomycetes</taxon>
        <taxon>Micrococcales</taxon>
        <taxon>Promicromonosporaceae</taxon>
        <taxon>Isoptericola</taxon>
    </lineage>
</organism>
<proteinExistence type="predicted"/>
<accession>A0ABQ2B2U2</accession>
<sequence>MPTPLEIVTFGDAPAPEGLSPWVDGAAPSTDVALEEHDPRWAGVFAQLEARVREALGARALVVEHVGSTAVPGLPAKPVVDVDLTVADPDDEEGYVPALVRAGFVLRVREPWWYGHRLFGGTDVRTNLHVFGPDSAETMRHRIFRDWLRAHPADRDLYRDAKLAAAQHASAAGEHVEEYNARKQRVIREIYGRAFTAAGLIRQPS</sequence>
<comment type="caution">
    <text evidence="1">The sequence shown here is derived from an EMBL/GenBank/DDBJ whole genome shotgun (WGS) entry which is preliminary data.</text>
</comment>
<gene>
    <name evidence="1" type="ORF">GCM10007368_11870</name>
</gene>
<keyword evidence="2" id="KW-1185">Reference proteome</keyword>
<protein>
    <recommendedName>
        <fullName evidence="3">GrpB family protein</fullName>
    </recommendedName>
</protein>
<evidence type="ECO:0008006" key="3">
    <source>
        <dbReference type="Google" id="ProtNLM"/>
    </source>
</evidence>
<dbReference type="PANTHER" id="PTHR34822">
    <property type="entry name" value="GRPB DOMAIN PROTEIN (AFU_ORTHOLOGUE AFUA_1G01530)"/>
    <property type="match status" value="1"/>
</dbReference>
<dbReference type="Proteomes" id="UP000632535">
    <property type="component" value="Unassembled WGS sequence"/>
</dbReference>
<dbReference type="RefSeq" id="WP_188522729.1">
    <property type="nucleotide sequence ID" value="NZ_BMDG01000003.1"/>
</dbReference>
<evidence type="ECO:0000313" key="1">
    <source>
        <dbReference type="EMBL" id="GGI06579.1"/>
    </source>
</evidence>
<dbReference type="EMBL" id="BMDG01000003">
    <property type="protein sequence ID" value="GGI06579.1"/>
    <property type="molecule type" value="Genomic_DNA"/>
</dbReference>
<dbReference type="SUPFAM" id="SSF81301">
    <property type="entry name" value="Nucleotidyltransferase"/>
    <property type="match status" value="1"/>
</dbReference>
<evidence type="ECO:0000313" key="2">
    <source>
        <dbReference type="Proteomes" id="UP000632535"/>
    </source>
</evidence>
<name>A0ABQ2B2U2_9MICO</name>
<dbReference type="Pfam" id="PF04229">
    <property type="entry name" value="GrpB"/>
    <property type="match status" value="1"/>
</dbReference>
<reference evidence="2" key="1">
    <citation type="journal article" date="2019" name="Int. J. Syst. Evol. Microbiol.">
        <title>The Global Catalogue of Microorganisms (GCM) 10K type strain sequencing project: providing services to taxonomists for standard genome sequencing and annotation.</title>
        <authorList>
            <consortium name="The Broad Institute Genomics Platform"/>
            <consortium name="The Broad Institute Genome Sequencing Center for Infectious Disease"/>
            <person name="Wu L."/>
            <person name="Ma J."/>
        </authorList>
    </citation>
    <scope>NUCLEOTIDE SEQUENCE [LARGE SCALE GENOMIC DNA]</scope>
    <source>
        <strain evidence="2">CCM 8653</strain>
    </source>
</reference>
<dbReference type="InterPro" id="IPR007344">
    <property type="entry name" value="GrpB/CoaE"/>
</dbReference>
<dbReference type="PANTHER" id="PTHR34822:SF1">
    <property type="entry name" value="GRPB FAMILY PROTEIN"/>
    <property type="match status" value="1"/>
</dbReference>
<dbReference type="Gene3D" id="3.30.460.10">
    <property type="entry name" value="Beta Polymerase, domain 2"/>
    <property type="match status" value="1"/>
</dbReference>